<dbReference type="PANTHER" id="PTHR45673">
    <property type="entry name" value="SERINE/THREONINE-PROTEIN PHOSPHATASE 2B CATALYTIC SUBUNIT 1-RELATED"/>
    <property type="match status" value="1"/>
</dbReference>
<feature type="region of interest" description="Disordered" evidence="1">
    <location>
        <begin position="399"/>
        <end position="419"/>
    </location>
</feature>
<evidence type="ECO:0000256" key="1">
    <source>
        <dbReference type="SAM" id="MobiDB-lite"/>
    </source>
</evidence>
<dbReference type="AlphaFoldDB" id="A0A8H3C7S9"/>
<dbReference type="InterPro" id="IPR029052">
    <property type="entry name" value="Metallo-depent_PP-like"/>
</dbReference>
<dbReference type="Gene3D" id="3.60.21.10">
    <property type="match status" value="1"/>
</dbReference>
<name>A0A8H3C7S9_9AGAM</name>
<comment type="caution">
    <text evidence="2">The sequence shown here is derived from an EMBL/GenBank/DDBJ whole genome shotgun (WGS) entry which is preliminary data.</text>
</comment>
<feature type="compositionally biased region" description="Low complexity" evidence="1">
    <location>
        <begin position="330"/>
        <end position="346"/>
    </location>
</feature>
<dbReference type="EMBL" id="CAJMWY010001714">
    <property type="protein sequence ID" value="CAE6473903.1"/>
    <property type="molecule type" value="Genomic_DNA"/>
</dbReference>
<dbReference type="Proteomes" id="UP000663861">
    <property type="component" value="Unassembled WGS sequence"/>
</dbReference>
<protein>
    <submittedName>
        <fullName evidence="2">Uncharacterized protein</fullName>
    </submittedName>
</protein>
<accession>A0A8H3C7S9</accession>
<dbReference type="SUPFAM" id="SSF56300">
    <property type="entry name" value="Metallo-dependent phosphatases"/>
    <property type="match status" value="1"/>
</dbReference>
<dbReference type="GO" id="GO:0033192">
    <property type="term" value="F:calmodulin-dependent protein phosphatase activity"/>
    <property type="evidence" value="ECO:0007669"/>
    <property type="project" value="InterPro"/>
</dbReference>
<dbReference type="InterPro" id="IPR043360">
    <property type="entry name" value="PP2B"/>
</dbReference>
<dbReference type="GO" id="GO:0097720">
    <property type="term" value="P:calcineurin-mediated signaling"/>
    <property type="evidence" value="ECO:0007669"/>
    <property type="project" value="InterPro"/>
</dbReference>
<organism evidence="2 3">
    <name type="scientific">Rhizoctonia solani</name>
    <dbReference type="NCBI Taxonomy" id="456999"/>
    <lineage>
        <taxon>Eukaryota</taxon>
        <taxon>Fungi</taxon>
        <taxon>Dikarya</taxon>
        <taxon>Basidiomycota</taxon>
        <taxon>Agaricomycotina</taxon>
        <taxon>Agaricomycetes</taxon>
        <taxon>Cantharellales</taxon>
        <taxon>Ceratobasidiaceae</taxon>
        <taxon>Rhizoctonia</taxon>
    </lineage>
</organism>
<proteinExistence type="predicted"/>
<feature type="region of interest" description="Disordered" evidence="1">
    <location>
        <begin position="328"/>
        <end position="372"/>
    </location>
</feature>
<feature type="region of interest" description="Disordered" evidence="1">
    <location>
        <begin position="276"/>
        <end position="312"/>
    </location>
</feature>
<sequence>MFTFLFVDTKQHALSSSEIISCRLFVRMKHKIQDTGCTGRPRLLVCLILYALLAPLTHPARLVCLPIGFPSVMTIFSAPNYLDVYNNKAAVLKYESNVMNIRQFNCTPHPYWLPNFMDVFTWSLPFVGEKITDMLMAILNCCSQEELEAEEEPLSPSVSEGEKAGEEDGAERRRVIKNKILAVGRMSRVFSLLRYAGEEDGAERRRVIKNKILAVGRMSRVFSLLREESERVSELKNVSGSGKLQQGVLAAGAENIKDSIGSFDDARKSDIENERLPPELIDPAEHFSNASTPAEELPQPHSSGFVPTHASTGSLASSLEAAIAKGTAELGSPGAPGSPLSSASGAFKRGHGRASSLGTTMTSPSTRRRSIESTISLIREAVDGRGDENDPAVDQMVDQFAGRRGGSRGSSPARSSIDA</sequence>
<feature type="compositionally biased region" description="Basic and acidic residues" evidence="1">
    <location>
        <begin position="160"/>
        <end position="169"/>
    </location>
</feature>
<evidence type="ECO:0000313" key="3">
    <source>
        <dbReference type="Proteomes" id="UP000663861"/>
    </source>
</evidence>
<reference evidence="2" key="1">
    <citation type="submission" date="2021-01" db="EMBL/GenBank/DDBJ databases">
        <authorList>
            <person name="Kaushik A."/>
        </authorList>
    </citation>
    <scope>NUCLEOTIDE SEQUENCE</scope>
    <source>
        <strain evidence="2">AG4-RS23</strain>
    </source>
</reference>
<feature type="region of interest" description="Disordered" evidence="1">
    <location>
        <begin position="150"/>
        <end position="169"/>
    </location>
</feature>
<gene>
    <name evidence="2" type="ORF">RDB_LOCUS87116</name>
</gene>
<evidence type="ECO:0000313" key="2">
    <source>
        <dbReference type="EMBL" id="CAE6473903.1"/>
    </source>
</evidence>
<feature type="compositionally biased region" description="Low complexity" evidence="1">
    <location>
        <begin position="409"/>
        <end position="419"/>
    </location>
</feature>